<dbReference type="GO" id="GO:0005886">
    <property type="term" value="C:plasma membrane"/>
    <property type="evidence" value="ECO:0007669"/>
    <property type="project" value="UniProtKB-SubCell"/>
</dbReference>
<evidence type="ECO:0000256" key="5">
    <source>
        <dbReference type="ARBA" id="ARBA00023136"/>
    </source>
</evidence>
<name>A0A7S8HB79_9HYPH</name>
<keyword evidence="5 6" id="KW-0472">Membrane</keyword>
<keyword evidence="8" id="KW-1185">Reference proteome</keyword>
<feature type="transmembrane region" description="Helical" evidence="6">
    <location>
        <begin position="223"/>
        <end position="247"/>
    </location>
</feature>
<dbReference type="CDD" id="cd06581">
    <property type="entry name" value="TM_PBP1_LivM_like"/>
    <property type="match status" value="1"/>
</dbReference>
<keyword evidence="2" id="KW-1003">Cell membrane</keyword>
<evidence type="ECO:0000313" key="8">
    <source>
        <dbReference type="Proteomes" id="UP000593594"/>
    </source>
</evidence>
<feature type="transmembrane region" description="Helical" evidence="6">
    <location>
        <begin position="177"/>
        <end position="195"/>
    </location>
</feature>
<evidence type="ECO:0000256" key="6">
    <source>
        <dbReference type="SAM" id="Phobius"/>
    </source>
</evidence>
<evidence type="ECO:0000256" key="1">
    <source>
        <dbReference type="ARBA" id="ARBA00004651"/>
    </source>
</evidence>
<dbReference type="PANTHER" id="PTHR30482">
    <property type="entry name" value="HIGH-AFFINITY BRANCHED-CHAIN AMINO ACID TRANSPORT SYSTEM PERMEASE"/>
    <property type="match status" value="1"/>
</dbReference>
<dbReference type="EMBL" id="CP058214">
    <property type="protein sequence ID" value="QPC42357.1"/>
    <property type="molecule type" value="Genomic_DNA"/>
</dbReference>
<dbReference type="Pfam" id="PF02653">
    <property type="entry name" value="BPD_transp_2"/>
    <property type="match status" value="1"/>
</dbReference>
<proteinExistence type="predicted"/>
<feature type="transmembrane region" description="Helical" evidence="6">
    <location>
        <begin position="259"/>
        <end position="288"/>
    </location>
</feature>
<dbReference type="RefSeq" id="WP_213163592.1">
    <property type="nucleotide sequence ID" value="NZ_CP058214.1"/>
</dbReference>
<dbReference type="KEGG" id="kmn:HW532_06355"/>
<organism evidence="7 8">
    <name type="scientific">Kaustia mangrovi</name>
    <dbReference type="NCBI Taxonomy" id="2593653"/>
    <lineage>
        <taxon>Bacteria</taxon>
        <taxon>Pseudomonadati</taxon>
        <taxon>Pseudomonadota</taxon>
        <taxon>Alphaproteobacteria</taxon>
        <taxon>Hyphomicrobiales</taxon>
        <taxon>Parvibaculaceae</taxon>
        <taxon>Kaustia</taxon>
    </lineage>
</organism>
<evidence type="ECO:0000256" key="4">
    <source>
        <dbReference type="ARBA" id="ARBA00022989"/>
    </source>
</evidence>
<feature type="transmembrane region" description="Helical" evidence="6">
    <location>
        <begin position="127"/>
        <end position="146"/>
    </location>
</feature>
<dbReference type="GO" id="GO:0015658">
    <property type="term" value="F:branched-chain amino acid transmembrane transporter activity"/>
    <property type="evidence" value="ECO:0007669"/>
    <property type="project" value="InterPro"/>
</dbReference>
<keyword evidence="3 6" id="KW-0812">Transmembrane</keyword>
<evidence type="ECO:0000313" key="7">
    <source>
        <dbReference type="EMBL" id="QPC42357.1"/>
    </source>
</evidence>
<feature type="transmembrane region" description="Helical" evidence="6">
    <location>
        <begin position="99"/>
        <end position="120"/>
    </location>
</feature>
<reference evidence="7 8" key="1">
    <citation type="submission" date="2020-06" db="EMBL/GenBank/DDBJ databases">
        <title>Genome sequence of 2 isolates from Red Sea Mangroves.</title>
        <authorList>
            <person name="Sefrji F."/>
            <person name="Michoud G."/>
            <person name="Merlino G."/>
            <person name="Daffonchio D."/>
        </authorList>
    </citation>
    <scope>NUCLEOTIDE SEQUENCE [LARGE SCALE GENOMIC DNA]</scope>
    <source>
        <strain evidence="7 8">R1DC25</strain>
    </source>
</reference>
<evidence type="ECO:0000256" key="2">
    <source>
        <dbReference type="ARBA" id="ARBA00022475"/>
    </source>
</evidence>
<dbReference type="InterPro" id="IPR043428">
    <property type="entry name" value="LivM-like"/>
</dbReference>
<comment type="subcellular location">
    <subcellularLocation>
        <location evidence="1">Cell membrane</location>
        <topology evidence="1">Multi-pass membrane protein</topology>
    </subcellularLocation>
</comment>
<dbReference type="Proteomes" id="UP000593594">
    <property type="component" value="Chromosome"/>
</dbReference>
<dbReference type="PANTHER" id="PTHR30482:SF10">
    <property type="entry name" value="HIGH-AFFINITY BRANCHED-CHAIN AMINO ACID TRANSPORT PROTEIN BRAE"/>
    <property type="match status" value="1"/>
</dbReference>
<gene>
    <name evidence="7" type="ORF">HW532_06355</name>
</gene>
<dbReference type="AlphaFoldDB" id="A0A7S8HB79"/>
<evidence type="ECO:0000256" key="3">
    <source>
        <dbReference type="ARBA" id="ARBA00022692"/>
    </source>
</evidence>
<keyword evidence="4 6" id="KW-1133">Transmembrane helix</keyword>
<protein>
    <submittedName>
        <fullName evidence="7">Branched-chain amino acid ABC transporter permease</fullName>
    </submittedName>
</protein>
<dbReference type="InterPro" id="IPR001851">
    <property type="entry name" value="ABC_transp_permease"/>
</dbReference>
<sequence>MTDTDTSPLNATRKPASPERGDAHRWLFYLVPVAALAVPFLFNDYLQYVANLMLVYVLVAVGFNIVLGNLGQLAFANTAFFGMGAYATGLLMAKLAVPFWIAIWAGGLAGALAGFLASAAALRGIRMYYLAIMTLAFGELMRWTYIHAEAVTEGSSGLGVPTATVFGIPLDTEAARFYVFLAIVTLVVKATANLLRSRVGRAFQAIKDNELATAALGIPTSRYVILAFVWSGAVVGIAGGMFAIALGRVVPESFNLLELIMHFAMVMVGGVGSLAGSVLGGVVITAAPELFRSYPGMQELFLAVLIAFVLLFMPRGLASLLARVSPLFRERFYRE</sequence>
<accession>A0A7S8HB79</accession>
<feature type="transmembrane region" description="Helical" evidence="6">
    <location>
        <begin position="300"/>
        <end position="322"/>
    </location>
</feature>
<feature type="transmembrane region" description="Helical" evidence="6">
    <location>
        <begin position="48"/>
        <end position="67"/>
    </location>
</feature>
<feature type="transmembrane region" description="Helical" evidence="6">
    <location>
        <begin position="26"/>
        <end position="42"/>
    </location>
</feature>